<gene>
    <name evidence="2" type="ORF">ACFFX0_12305</name>
</gene>
<proteinExistence type="predicted"/>
<evidence type="ECO:0000313" key="3">
    <source>
        <dbReference type="Proteomes" id="UP001589575"/>
    </source>
</evidence>
<keyword evidence="3" id="KW-1185">Reference proteome</keyword>
<comment type="caution">
    <text evidence="2">The sequence shown here is derived from an EMBL/GenBank/DDBJ whole genome shotgun (WGS) entry which is preliminary data.</text>
</comment>
<protein>
    <submittedName>
        <fullName evidence="2">Uncharacterized protein</fullName>
    </submittedName>
</protein>
<evidence type="ECO:0000313" key="2">
    <source>
        <dbReference type="EMBL" id="MFB9071943.1"/>
    </source>
</evidence>
<organism evidence="2 3">
    <name type="scientific">Citricoccus parietis</name>
    <dbReference type="NCBI Taxonomy" id="592307"/>
    <lineage>
        <taxon>Bacteria</taxon>
        <taxon>Bacillati</taxon>
        <taxon>Actinomycetota</taxon>
        <taxon>Actinomycetes</taxon>
        <taxon>Micrococcales</taxon>
        <taxon>Micrococcaceae</taxon>
        <taxon>Citricoccus</taxon>
    </lineage>
</organism>
<dbReference type="EMBL" id="JBHMFI010000001">
    <property type="protein sequence ID" value="MFB9071943.1"/>
    <property type="molecule type" value="Genomic_DNA"/>
</dbReference>
<feature type="region of interest" description="Disordered" evidence="1">
    <location>
        <begin position="1"/>
        <end position="48"/>
    </location>
</feature>
<accession>A0ABV5FZ23</accession>
<reference evidence="2 3" key="1">
    <citation type="submission" date="2024-09" db="EMBL/GenBank/DDBJ databases">
        <authorList>
            <person name="Sun Q."/>
            <person name="Mori K."/>
        </authorList>
    </citation>
    <scope>NUCLEOTIDE SEQUENCE [LARGE SCALE GENOMIC DNA]</scope>
    <source>
        <strain evidence="2 3">CCM 7609</strain>
    </source>
</reference>
<name>A0ABV5FZ23_9MICC</name>
<feature type="compositionally biased region" description="Basic and acidic residues" evidence="1">
    <location>
        <begin position="38"/>
        <end position="48"/>
    </location>
</feature>
<dbReference type="Proteomes" id="UP001589575">
    <property type="component" value="Unassembled WGS sequence"/>
</dbReference>
<sequence>MLPACPSGPRHAPRGPATVEDRPGFGRLWRNWRPTGQRGERAWRRPNR</sequence>
<evidence type="ECO:0000256" key="1">
    <source>
        <dbReference type="SAM" id="MobiDB-lite"/>
    </source>
</evidence>